<dbReference type="SUPFAM" id="SSF52172">
    <property type="entry name" value="CheY-like"/>
    <property type="match status" value="1"/>
</dbReference>
<dbReference type="PROSITE" id="PS50110">
    <property type="entry name" value="RESPONSE_REGULATORY"/>
    <property type="match status" value="1"/>
</dbReference>
<dbReference type="EMBL" id="PISP01000002">
    <property type="protein sequence ID" value="PKD43636.1"/>
    <property type="molecule type" value="Genomic_DNA"/>
</dbReference>
<gene>
    <name evidence="3" type="ORF">CWD77_08705</name>
</gene>
<keyword evidence="1" id="KW-0597">Phosphoprotein</keyword>
<dbReference type="PANTHER" id="PTHR43228:SF6">
    <property type="entry name" value="RESPONSE REGULATOR RECEIVER"/>
    <property type="match status" value="1"/>
</dbReference>
<dbReference type="Proteomes" id="UP000233398">
    <property type="component" value="Unassembled WGS sequence"/>
</dbReference>
<dbReference type="GO" id="GO:0000160">
    <property type="term" value="P:phosphorelay signal transduction system"/>
    <property type="evidence" value="ECO:0007669"/>
    <property type="project" value="InterPro"/>
</dbReference>
<evidence type="ECO:0000313" key="4">
    <source>
        <dbReference type="Proteomes" id="UP000233398"/>
    </source>
</evidence>
<comment type="caution">
    <text evidence="3">The sequence shown here is derived from an EMBL/GenBank/DDBJ whole genome shotgun (WGS) entry which is preliminary data.</text>
</comment>
<dbReference type="AlphaFoldDB" id="A0A2N0VHG2"/>
<evidence type="ECO:0000259" key="2">
    <source>
        <dbReference type="PROSITE" id="PS50110"/>
    </source>
</evidence>
<dbReference type="InterPro" id="IPR011006">
    <property type="entry name" value="CheY-like_superfamily"/>
</dbReference>
<dbReference type="InterPro" id="IPR052048">
    <property type="entry name" value="ST_Response_Regulator"/>
</dbReference>
<evidence type="ECO:0000313" key="3">
    <source>
        <dbReference type="EMBL" id="PKD43636.1"/>
    </source>
</evidence>
<dbReference type="InterPro" id="IPR001789">
    <property type="entry name" value="Sig_transdc_resp-reg_receiver"/>
</dbReference>
<dbReference type="Gene3D" id="3.40.50.2300">
    <property type="match status" value="1"/>
</dbReference>
<evidence type="ECO:0000256" key="1">
    <source>
        <dbReference type="PROSITE-ProRule" id="PRU00169"/>
    </source>
</evidence>
<dbReference type="PANTHER" id="PTHR43228">
    <property type="entry name" value="TWO-COMPONENT RESPONSE REGULATOR"/>
    <property type="match status" value="1"/>
</dbReference>
<dbReference type="RefSeq" id="WP_101073178.1">
    <property type="nucleotide sequence ID" value="NZ_PISP01000002.1"/>
</dbReference>
<sequence length="122" mass="13414">MNKKVVIVEDDRLLSIVLKKMANSIGYDVLATCPGGRNAIETVEKMNPDLVIMDIMLADNVSGIEAMKSIRTHSNVPVVYITAQNDARIRQEAVTVTNSAYLLKPVKVNQLQEAIQTVQFAA</sequence>
<dbReference type="OrthoDB" id="9787344at2"/>
<dbReference type="Pfam" id="PF00072">
    <property type="entry name" value="Response_reg"/>
    <property type="match status" value="1"/>
</dbReference>
<dbReference type="SMART" id="SM00448">
    <property type="entry name" value="REC"/>
    <property type="match status" value="1"/>
</dbReference>
<proteinExistence type="predicted"/>
<organism evidence="3 4">
    <name type="scientific">Rhodohalobacter barkolensis</name>
    <dbReference type="NCBI Taxonomy" id="2053187"/>
    <lineage>
        <taxon>Bacteria</taxon>
        <taxon>Pseudomonadati</taxon>
        <taxon>Balneolota</taxon>
        <taxon>Balneolia</taxon>
        <taxon>Balneolales</taxon>
        <taxon>Balneolaceae</taxon>
        <taxon>Rhodohalobacter</taxon>
    </lineage>
</organism>
<reference evidence="3 4" key="1">
    <citation type="submission" date="2017-11" db="EMBL/GenBank/DDBJ databases">
        <title>Rhodohalobacter 15182 sp. nov., isolated from a salt lake.</title>
        <authorList>
            <person name="Han S."/>
        </authorList>
    </citation>
    <scope>NUCLEOTIDE SEQUENCE [LARGE SCALE GENOMIC DNA]</scope>
    <source>
        <strain evidence="3 4">15182</strain>
    </source>
</reference>
<accession>A0A2N0VHG2</accession>
<feature type="modified residue" description="4-aspartylphosphate" evidence="1">
    <location>
        <position position="54"/>
    </location>
</feature>
<keyword evidence="4" id="KW-1185">Reference proteome</keyword>
<name>A0A2N0VHG2_9BACT</name>
<protein>
    <submittedName>
        <fullName evidence="3">Response regulator</fullName>
    </submittedName>
</protein>
<feature type="domain" description="Response regulatory" evidence="2">
    <location>
        <begin position="4"/>
        <end position="119"/>
    </location>
</feature>